<evidence type="ECO:0000256" key="2">
    <source>
        <dbReference type="PROSITE-ProRule" id="PRU00169"/>
    </source>
</evidence>
<name>A0ABR2VW72_9FUNG</name>
<feature type="transmembrane region" description="Helical" evidence="4">
    <location>
        <begin position="138"/>
        <end position="158"/>
    </location>
</feature>
<protein>
    <submittedName>
        <fullName evidence="6">Two-component response regulator SSK1p</fullName>
    </submittedName>
</protein>
<organism evidence="6 7">
    <name type="scientific">Basidiobolus ranarum</name>
    <dbReference type="NCBI Taxonomy" id="34480"/>
    <lineage>
        <taxon>Eukaryota</taxon>
        <taxon>Fungi</taxon>
        <taxon>Fungi incertae sedis</taxon>
        <taxon>Zoopagomycota</taxon>
        <taxon>Entomophthoromycotina</taxon>
        <taxon>Basidiobolomycetes</taxon>
        <taxon>Basidiobolales</taxon>
        <taxon>Basidiobolaceae</taxon>
        <taxon>Basidiobolus</taxon>
    </lineage>
</organism>
<dbReference type="PANTHER" id="PTHR43719">
    <property type="entry name" value="TWO-COMPONENT HISTIDINE KINASE"/>
    <property type="match status" value="1"/>
</dbReference>
<keyword evidence="4" id="KW-0812">Transmembrane</keyword>
<comment type="caution">
    <text evidence="6">The sequence shown here is derived from an EMBL/GenBank/DDBJ whole genome shotgun (WGS) entry which is preliminary data.</text>
</comment>
<gene>
    <name evidence="6" type="primary">MgSsk1_3</name>
    <name evidence="6" type="ORF">K7432_010005</name>
</gene>
<dbReference type="InterPro" id="IPR001789">
    <property type="entry name" value="Sig_transdc_resp-reg_receiver"/>
</dbReference>
<dbReference type="InterPro" id="IPR050956">
    <property type="entry name" value="2C_system_His_kinase"/>
</dbReference>
<dbReference type="PROSITE" id="PS50110">
    <property type="entry name" value="RESPONSE_REGULATORY"/>
    <property type="match status" value="1"/>
</dbReference>
<dbReference type="Pfam" id="PF00072">
    <property type="entry name" value="Response_reg"/>
    <property type="match status" value="1"/>
</dbReference>
<dbReference type="Gene3D" id="3.40.50.2300">
    <property type="match status" value="1"/>
</dbReference>
<feature type="transmembrane region" description="Helical" evidence="4">
    <location>
        <begin position="73"/>
        <end position="94"/>
    </location>
</feature>
<dbReference type="CDD" id="cd17546">
    <property type="entry name" value="REC_hyHK_CKI1_RcsC-like"/>
    <property type="match status" value="1"/>
</dbReference>
<dbReference type="SUPFAM" id="SSF52172">
    <property type="entry name" value="CheY-like"/>
    <property type="match status" value="1"/>
</dbReference>
<dbReference type="Proteomes" id="UP001479436">
    <property type="component" value="Unassembled WGS sequence"/>
</dbReference>
<evidence type="ECO:0000256" key="3">
    <source>
        <dbReference type="SAM" id="MobiDB-lite"/>
    </source>
</evidence>
<sequence length="1094" mass="119787">MLGKHPFSDTVESSPITNSSSINLYTSIEKTLLSDDDQLQNSLPKDLQPTFQTQKNLSQISCETTQTLLRAALLVYLFCLACPLVGILLCISNSRSVSPGQIHITWSSIFYTLQVVIWLLTLVSLQSKLTSLATSLKYSVYFSFFIVLAELSQQTWMINLPVDGGFNSLKDWVRQVDFQLSTSENYPVLQIAPFFCFSFLLLLKTIDKVYLKDRIRYSTLVDWELRKLSDAITRLHSDNADHKALFIKNMTNELRNATSMAIETVKQLSPPELLVKPQEHVSACSIPVPTASVTAVHAALKHIINLSSHLTLVNRLLFTEESTVESANRCDSDVVEFDIGELVQSVGDMLAGTAAEAKVELVLFHADCGFHHRNVIGNEAGFRHALITMVKTVIDSASPGAWVELGLHLTPGKFEAEMESSKDEQIEFMFEIIYTPSITDGNSVSDFCPDANLTVRLVEGLGGELLASERDGAQVIELHFKLISGSKDPLKKDLSTIRNNAEIRRRLNIADEPSFEELTRFSLTLRGLKASLHATDHSIFAKHLTSCLTVCGLDITHHSTSSSNENIDPKSETAPKPISVPSMIGLNLIREETIKSTTPPTFIIIDDDIKTLRDQFISLRNNPAFNFSNHQHRRHRRMESLSNHLVTSIIHFTSLSNYQLIKDEVYSLLITPHHLLPPQVLVIPKPVGPKRLLTTLHTAITKPKVDPSYIPIATSPMSPGLKYHQTKEEEKNPMDFINFDTYRLPSENSNDTSSVSGLSVNNPSTPVTGTIVFDPKSYIGQNSVKSPLSRITNPVFTRRTSDQSLASTPGGYIKPSSGGLTPSNPSSISSPSPSINGKPIILPTNVLPRVSPSPSNLGASVMSSPTIRPSTVTSPSLSAPSPTQMKSTVALSATKASGGPTMSKATARKKSARFVNSTANASLSSVVSPPINVLIVEDNPINQTILSTFMRKRKIKYSVANNGLEAVQKWKEGGFHLVLMDIQLPVMDGIEATKEIRQLEKMQKIGFLSSPGAPVHMSSSVPTSPSSPFRSPVIIVALTASSLQSDRHAALAAGCNDFLTKPVSLAGESGRVKMESLLPMVVSLETRPPPAHLV</sequence>
<keyword evidence="4" id="KW-1133">Transmembrane helix</keyword>
<reference evidence="6 7" key="1">
    <citation type="submission" date="2023-04" db="EMBL/GenBank/DDBJ databases">
        <title>Genome of Basidiobolus ranarum AG-B5.</title>
        <authorList>
            <person name="Stajich J.E."/>
            <person name="Carter-House D."/>
            <person name="Gryganskyi A."/>
        </authorList>
    </citation>
    <scope>NUCLEOTIDE SEQUENCE [LARGE SCALE GENOMIC DNA]</scope>
    <source>
        <strain evidence="6 7">AG-B5</strain>
    </source>
</reference>
<feature type="domain" description="Response regulatory" evidence="5">
    <location>
        <begin position="932"/>
        <end position="1076"/>
    </location>
</feature>
<feature type="compositionally biased region" description="Low complexity" evidence="3">
    <location>
        <begin position="822"/>
        <end position="835"/>
    </location>
</feature>
<evidence type="ECO:0000256" key="4">
    <source>
        <dbReference type="SAM" id="Phobius"/>
    </source>
</evidence>
<keyword evidence="4" id="KW-0472">Membrane</keyword>
<accession>A0ABR2VW72</accession>
<dbReference type="PANTHER" id="PTHR43719:SF28">
    <property type="entry name" value="PEROXIDE STRESS-ACTIVATED HISTIDINE KINASE MAK1-RELATED"/>
    <property type="match status" value="1"/>
</dbReference>
<dbReference type="EMBL" id="JASJQH010007532">
    <property type="protein sequence ID" value="KAK9707767.1"/>
    <property type="molecule type" value="Genomic_DNA"/>
</dbReference>
<dbReference type="InterPro" id="IPR011006">
    <property type="entry name" value="CheY-like_superfamily"/>
</dbReference>
<evidence type="ECO:0000256" key="1">
    <source>
        <dbReference type="ARBA" id="ARBA00022553"/>
    </source>
</evidence>
<feature type="region of interest" description="Disordered" evidence="3">
    <location>
        <begin position="790"/>
        <end position="835"/>
    </location>
</feature>
<feature type="region of interest" description="Disordered" evidence="3">
    <location>
        <begin position="853"/>
        <end position="884"/>
    </location>
</feature>
<feature type="modified residue" description="4-aspartylphosphate" evidence="2">
    <location>
        <position position="981"/>
    </location>
</feature>
<feature type="transmembrane region" description="Helical" evidence="4">
    <location>
        <begin position="106"/>
        <end position="126"/>
    </location>
</feature>
<evidence type="ECO:0000259" key="5">
    <source>
        <dbReference type="PROSITE" id="PS50110"/>
    </source>
</evidence>
<keyword evidence="7" id="KW-1185">Reference proteome</keyword>
<evidence type="ECO:0000313" key="7">
    <source>
        <dbReference type="Proteomes" id="UP001479436"/>
    </source>
</evidence>
<evidence type="ECO:0000313" key="6">
    <source>
        <dbReference type="EMBL" id="KAK9707767.1"/>
    </source>
</evidence>
<dbReference type="SMART" id="SM00448">
    <property type="entry name" value="REC"/>
    <property type="match status" value="1"/>
</dbReference>
<proteinExistence type="predicted"/>
<keyword evidence="1 2" id="KW-0597">Phosphoprotein</keyword>